<dbReference type="AlphaFoldDB" id="A0AAD9YM39"/>
<evidence type="ECO:0000313" key="3">
    <source>
        <dbReference type="Proteomes" id="UP001281614"/>
    </source>
</evidence>
<protein>
    <submittedName>
        <fullName evidence="2">Uncharacterized protein</fullName>
    </submittedName>
</protein>
<keyword evidence="3" id="KW-1185">Reference proteome</keyword>
<feature type="region of interest" description="Disordered" evidence="1">
    <location>
        <begin position="120"/>
        <end position="147"/>
    </location>
</feature>
<reference evidence="2" key="1">
    <citation type="submission" date="2023-02" db="EMBL/GenBank/DDBJ databases">
        <title>Colletotrichum kahawae CIFC_Que2 genome sequencing and assembly.</title>
        <authorList>
            <person name="Baroncelli R."/>
        </authorList>
    </citation>
    <scope>NUCLEOTIDE SEQUENCE</scope>
    <source>
        <strain evidence="2">CIFC_Que2</strain>
    </source>
</reference>
<evidence type="ECO:0000313" key="2">
    <source>
        <dbReference type="EMBL" id="KAK2769235.1"/>
    </source>
</evidence>
<feature type="region of interest" description="Disordered" evidence="1">
    <location>
        <begin position="187"/>
        <end position="213"/>
    </location>
</feature>
<accession>A0AAD9YM39</accession>
<dbReference type="Proteomes" id="UP001281614">
    <property type="component" value="Unassembled WGS sequence"/>
</dbReference>
<sequence>MYSVPCLSGPRKGSLAHTLAVSSGHSVATEAHHKVSSTKHLPQPLRALSVGNVGSMSVPVDGARGRLQHTLVQHQAQCHLSHHVGAPLRIQDFAFRSPEARALLHHLTILQNHWKLTDNTGESSAAHGTQWRCNRTPDGERPVDSPSPCIVPALSQPELTSEQTIHQHYTSGQLPVISQLPAPAPAPLLGWADDQEGGGPGTYAGQPTALCSA</sequence>
<organism evidence="2 3">
    <name type="scientific">Colletotrichum kahawae</name>
    <name type="common">Coffee berry disease fungus</name>
    <dbReference type="NCBI Taxonomy" id="34407"/>
    <lineage>
        <taxon>Eukaryota</taxon>
        <taxon>Fungi</taxon>
        <taxon>Dikarya</taxon>
        <taxon>Ascomycota</taxon>
        <taxon>Pezizomycotina</taxon>
        <taxon>Sordariomycetes</taxon>
        <taxon>Hypocreomycetidae</taxon>
        <taxon>Glomerellales</taxon>
        <taxon>Glomerellaceae</taxon>
        <taxon>Colletotrichum</taxon>
        <taxon>Colletotrichum gloeosporioides species complex</taxon>
    </lineage>
</organism>
<gene>
    <name evidence="2" type="ORF">CKAH01_00842</name>
</gene>
<proteinExistence type="predicted"/>
<dbReference type="EMBL" id="VYYT01000112">
    <property type="protein sequence ID" value="KAK2769235.1"/>
    <property type="molecule type" value="Genomic_DNA"/>
</dbReference>
<evidence type="ECO:0000256" key="1">
    <source>
        <dbReference type="SAM" id="MobiDB-lite"/>
    </source>
</evidence>
<comment type="caution">
    <text evidence="2">The sequence shown here is derived from an EMBL/GenBank/DDBJ whole genome shotgun (WGS) entry which is preliminary data.</text>
</comment>
<name>A0AAD9YM39_COLKA</name>
<feature type="compositionally biased region" description="Polar residues" evidence="1">
    <location>
        <begin position="120"/>
        <end position="133"/>
    </location>
</feature>